<dbReference type="Pfam" id="PF00496">
    <property type="entry name" value="SBP_bac_5"/>
    <property type="match status" value="1"/>
</dbReference>
<proteinExistence type="inferred from homology"/>
<protein>
    <submittedName>
        <fullName evidence="7">ABC transporter substrate-binding protein</fullName>
    </submittedName>
</protein>
<dbReference type="GO" id="GO:0043190">
    <property type="term" value="C:ATP-binding cassette (ABC) transporter complex"/>
    <property type="evidence" value="ECO:0007669"/>
    <property type="project" value="InterPro"/>
</dbReference>
<accession>A0A7X3MW01</accession>
<comment type="subcellular location">
    <subcellularLocation>
        <location evidence="1">Periplasm</location>
    </subcellularLocation>
</comment>
<feature type="transmembrane region" description="Helical" evidence="5">
    <location>
        <begin position="29"/>
        <end position="48"/>
    </location>
</feature>
<dbReference type="Gene3D" id="3.10.105.10">
    <property type="entry name" value="Dipeptide-binding Protein, Domain 3"/>
    <property type="match status" value="1"/>
</dbReference>
<sequence length="536" mass="58002">MSDKINNWTSSDDAMVENAIRRGASRRELLQMMLMGGVAAAAGSAIIGRAAAAVAGQPVKGGFVKAAGFSASTADTLDPAKASNATDYIRCCNFYNRLTFINGAGETTMELAESIESKDAKVWTVKLRKGVTFHDGKSLTSADVVYSLKRHRDPAVGSKVNALAKQIVDVKAVDAQTAEITLEAPNADLPTILALHHFMIVADGTTDFSKGNGTGPFILKEFQPGVRSVAMRNENYWKEQGPYLDSFEFFAISDESARLNAVLSGDIQLGANLSPRSLRVLESNAAARPFISKLGTYTNLNIRLDMPPGDKQGVAEGFKYLINREVIQKSVLRGLGDIANDHPIPSTSKYHNAELKQRAYDPERAKSLFQKAGVLGQEIRITAAEAASSALDYAMVVQQAASKIGLNVAVNRVPSDGYWSNHWIKDAVHFGNINARPTPDILFSLLYKSDAAWNESGFKSEKFDAMLLEARGSLDEARRKEIYGEMQAMVSNGAGTVIPVFMSNVDAVSPKLKGLVPNPLGGMMGYTFAEYAWLEA</sequence>
<dbReference type="AlphaFoldDB" id="A0A7X3MW01"/>
<reference evidence="7 8" key="2">
    <citation type="submission" date="2020-01" db="EMBL/GenBank/DDBJ databases">
        <title>Microvirga sp. nov., an arsenate reduction bacterium isolated from Tibet hotspring sediments.</title>
        <authorList>
            <person name="Xian W.-D."/>
            <person name="Li W.-J."/>
        </authorList>
    </citation>
    <scope>NUCLEOTIDE SEQUENCE [LARGE SCALE GENOMIC DNA]</scope>
    <source>
        <strain evidence="7 8">KCTC 23863</strain>
    </source>
</reference>
<dbReference type="GO" id="GO:1904680">
    <property type="term" value="F:peptide transmembrane transporter activity"/>
    <property type="evidence" value="ECO:0007669"/>
    <property type="project" value="TreeGrafter"/>
</dbReference>
<reference evidence="7 8" key="1">
    <citation type="submission" date="2019-12" db="EMBL/GenBank/DDBJ databases">
        <authorList>
            <person name="Yuan C.-G."/>
        </authorList>
    </citation>
    <scope>NUCLEOTIDE SEQUENCE [LARGE SCALE GENOMIC DNA]</scope>
    <source>
        <strain evidence="7 8">KCTC 23863</strain>
    </source>
</reference>
<dbReference type="EMBL" id="WURB01000028">
    <property type="protein sequence ID" value="MXQ14206.1"/>
    <property type="molecule type" value="Genomic_DNA"/>
</dbReference>
<dbReference type="PIRSF" id="PIRSF002741">
    <property type="entry name" value="MppA"/>
    <property type="match status" value="1"/>
</dbReference>
<evidence type="ECO:0000313" key="8">
    <source>
        <dbReference type="Proteomes" id="UP000436483"/>
    </source>
</evidence>
<name>A0A7X3MW01_9HYPH</name>
<evidence type="ECO:0000256" key="5">
    <source>
        <dbReference type="SAM" id="Phobius"/>
    </source>
</evidence>
<keyword evidence="8" id="KW-1185">Reference proteome</keyword>
<comment type="caution">
    <text evidence="7">The sequence shown here is derived from an EMBL/GenBank/DDBJ whole genome shotgun (WGS) entry which is preliminary data.</text>
</comment>
<dbReference type="Proteomes" id="UP000436483">
    <property type="component" value="Unassembled WGS sequence"/>
</dbReference>
<dbReference type="PANTHER" id="PTHR30290:SF10">
    <property type="entry name" value="PERIPLASMIC OLIGOPEPTIDE-BINDING PROTEIN-RELATED"/>
    <property type="match status" value="1"/>
</dbReference>
<dbReference type="GO" id="GO:0030288">
    <property type="term" value="C:outer membrane-bounded periplasmic space"/>
    <property type="evidence" value="ECO:0007669"/>
    <property type="project" value="UniProtKB-ARBA"/>
</dbReference>
<dbReference type="InterPro" id="IPR006311">
    <property type="entry name" value="TAT_signal"/>
</dbReference>
<dbReference type="Gene3D" id="3.40.190.10">
    <property type="entry name" value="Periplasmic binding protein-like II"/>
    <property type="match status" value="1"/>
</dbReference>
<evidence type="ECO:0000259" key="6">
    <source>
        <dbReference type="Pfam" id="PF00496"/>
    </source>
</evidence>
<dbReference type="Gene3D" id="3.90.76.10">
    <property type="entry name" value="Dipeptide-binding Protein, Domain 1"/>
    <property type="match status" value="1"/>
</dbReference>
<dbReference type="InterPro" id="IPR000914">
    <property type="entry name" value="SBP_5_dom"/>
</dbReference>
<feature type="domain" description="Solute-binding protein family 5" evidence="6">
    <location>
        <begin position="109"/>
        <end position="450"/>
    </location>
</feature>
<dbReference type="RefSeq" id="WP_160887896.1">
    <property type="nucleotide sequence ID" value="NZ_WURB01000028.1"/>
</dbReference>
<keyword evidence="5" id="KW-0472">Membrane</keyword>
<dbReference type="GO" id="GO:0015833">
    <property type="term" value="P:peptide transport"/>
    <property type="evidence" value="ECO:0007669"/>
    <property type="project" value="TreeGrafter"/>
</dbReference>
<keyword evidence="4" id="KW-0732">Signal</keyword>
<dbReference type="PANTHER" id="PTHR30290">
    <property type="entry name" value="PERIPLASMIC BINDING COMPONENT OF ABC TRANSPORTER"/>
    <property type="match status" value="1"/>
</dbReference>
<evidence type="ECO:0000256" key="2">
    <source>
        <dbReference type="ARBA" id="ARBA00005695"/>
    </source>
</evidence>
<dbReference type="PROSITE" id="PS51318">
    <property type="entry name" value="TAT"/>
    <property type="match status" value="1"/>
</dbReference>
<keyword evidence="5" id="KW-1133">Transmembrane helix</keyword>
<evidence type="ECO:0000256" key="3">
    <source>
        <dbReference type="ARBA" id="ARBA00022448"/>
    </source>
</evidence>
<organism evidence="7 8">
    <name type="scientific">Microvirga makkahensis</name>
    <dbReference type="NCBI Taxonomy" id="1128670"/>
    <lineage>
        <taxon>Bacteria</taxon>
        <taxon>Pseudomonadati</taxon>
        <taxon>Pseudomonadota</taxon>
        <taxon>Alphaproteobacteria</taxon>
        <taxon>Hyphomicrobiales</taxon>
        <taxon>Methylobacteriaceae</taxon>
        <taxon>Microvirga</taxon>
    </lineage>
</organism>
<evidence type="ECO:0000256" key="4">
    <source>
        <dbReference type="ARBA" id="ARBA00022729"/>
    </source>
</evidence>
<evidence type="ECO:0000313" key="7">
    <source>
        <dbReference type="EMBL" id="MXQ14206.1"/>
    </source>
</evidence>
<dbReference type="SUPFAM" id="SSF53850">
    <property type="entry name" value="Periplasmic binding protein-like II"/>
    <property type="match status" value="1"/>
</dbReference>
<dbReference type="InterPro" id="IPR030678">
    <property type="entry name" value="Peptide/Ni-bd"/>
</dbReference>
<dbReference type="InterPro" id="IPR039424">
    <property type="entry name" value="SBP_5"/>
</dbReference>
<keyword evidence="5" id="KW-0812">Transmembrane</keyword>
<comment type="similarity">
    <text evidence="2">Belongs to the bacterial solute-binding protein 5 family.</text>
</comment>
<keyword evidence="3" id="KW-0813">Transport</keyword>
<gene>
    <name evidence="7" type="ORF">GR328_22670</name>
</gene>
<dbReference type="CDD" id="cd08503">
    <property type="entry name" value="PBP2_NikA_DppA_OppA_like_17"/>
    <property type="match status" value="1"/>
</dbReference>
<dbReference type="OrthoDB" id="9803988at2"/>
<evidence type="ECO:0000256" key="1">
    <source>
        <dbReference type="ARBA" id="ARBA00004418"/>
    </source>
</evidence>